<organism evidence="2 3">
    <name type="scientific">Phytopseudomonas flavescens</name>
    <dbReference type="NCBI Taxonomy" id="29435"/>
    <lineage>
        <taxon>Bacteria</taxon>
        <taxon>Pseudomonadati</taxon>
        <taxon>Pseudomonadota</taxon>
        <taxon>Gammaproteobacteria</taxon>
        <taxon>Pseudomonadales</taxon>
        <taxon>Pseudomonadaceae</taxon>
        <taxon>Phytopseudomonas</taxon>
    </lineage>
</organism>
<feature type="region of interest" description="Disordered" evidence="1">
    <location>
        <begin position="53"/>
        <end position="77"/>
    </location>
</feature>
<evidence type="ECO:0000256" key="1">
    <source>
        <dbReference type="SAM" id="MobiDB-lite"/>
    </source>
</evidence>
<reference evidence="2 3" key="1">
    <citation type="submission" date="2020-07" db="EMBL/GenBank/DDBJ databases">
        <title>Genomic analyses of the natural microbiome of Caenorhabditis elegans.</title>
        <authorList>
            <person name="Samuel B."/>
        </authorList>
    </citation>
    <scope>NUCLEOTIDE SEQUENCE [LARGE SCALE GENOMIC DNA]</scope>
    <source>
        <strain evidence="2 3">BIGb0408</strain>
    </source>
</reference>
<dbReference type="AlphaFoldDB" id="A0A7Z0BNX4"/>
<gene>
    <name evidence="2" type="ORF">FHR27_000899</name>
</gene>
<proteinExistence type="predicted"/>
<evidence type="ECO:0000313" key="2">
    <source>
        <dbReference type="EMBL" id="NYH72289.1"/>
    </source>
</evidence>
<dbReference type="Proteomes" id="UP000578688">
    <property type="component" value="Unassembled WGS sequence"/>
</dbReference>
<evidence type="ECO:0000313" key="3">
    <source>
        <dbReference type="Proteomes" id="UP000578688"/>
    </source>
</evidence>
<protein>
    <submittedName>
        <fullName evidence="2">Fe-S oxidoreductase</fullName>
    </submittedName>
</protein>
<accession>A0A7Z0BNX4</accession>
<dbReference type="EMBL" id="JACBYV010000001">
    <property type="protein sequence ID" value="NYH72289.1"/>
    <property type="molecule type" value="Genomic_DNA"/>
</dbReference>
<comment type="caution">
    <text evidence="2">The sequence shown here is derived from an EMBL/GenBank/DDBJ whole genome shotgun (WGS) entry which is preliminary data.</text>
</comment>
<sequence length="91" mass="10023">MNFASHASVRSPKFMLGVNVVDCPMSGTYGHEARNLQSSKTIFSQSWGPALKSEDGAEPLATGDSCRSQSARMNDKKLRHPIQALLEHYED</sequence>
<keyword evidence="3" id="KW-1185">Reference proteome</keyword>
<name>A0A7Z0BNX4_9GAMM</name>